<accession>A0A1I6H703</accession>
<dbReference type="STRING" id="375760.SAMN04488073_2421"/>
<dbReference type="RefSeq" id="WP_091990113.1">
    <property type="nucleotide sequence ID" value="NZ_FOYV01000001.1"/>
</dbReference>
<gene>
    <name evidence="1" type="ORF">SAMN04488073_2421</name>
</gene>
<keyword evidence="2" id="KW-1185">Reference proteome</keyword>
<dbReference type="OrthoDB" id="6372245at2"/>
<dbReference type="EMBL" id="FOYV01000001">
    <property type="protein sequence ID" value="SFR50182.1"/>
    <property type="molecule type" value="Genomic_DNA"/>
</dbReference>
<reference evidence="2" key="1">
    <citation type="submission" date="2016-10" db="EMBL/GenBank/DDBJ databases">
        <authorList>
            <person name="Varghese N."/>
            <person name="Submissions S."/>
        </authorList>
    </citation>
    <scope>NUCLEOTIDE SEQUENCE [LARGE SCALE GENOMIC DNA]</scope>
    <source>
        <strain evidence="2">CGMCC 1.6294</strain>
    </source>
</reference>
<sequence>MRDGKRPVFLTTDQIATLQDLILEKQYQLAAAQAENLQSIDYAGLSEKMSHTTDLLMTLSTALPEPAESDPGALKELRESA</sequence>
<organism evidence="1 2">
    <name type="scientific">Marinobacter gudaonensis</name>
    <dbReference type="NCBI Taxonomy" id="375760"/>
    <lineage>
        <taxon>Bacteria</taxon>
        <taxon>Pseudomonadati</taxon>
        <taxon>Pseudomonadota</taxon>
        <taxon>Gammaproteobacteria</taxon>
        <taxon>Pseudomonadales</taxon>
        <taxon>Marinobacteraceae</taxon>
        <taxon>Marinobacter</taxon>
    </lineage>
</organism>
<protein>
    <submittedName>
        <fullName evidence="1">Uncharacterized protein</fullName>
    </submittedName>
</protein>
<dbReference type="Proteomes" id="UP000199290">
    <property type="component" value="Unassembled WGS sequence"/>
</dbReference>
<dbReference type="AlphaFoldDB" id="A0A1I6H703"/>
<evidence type="ECO:0000313" key="1">
    <source>
        <dbReference type="EMBL" id="SFR50182.1"/>
    </source>
</evidence>
<name>A0A1I6H703_9GAMM</name>
<evidence type="ECO:0000313" key="2">
    <source>
        <dbReference type="Proteomes" id="UP000199290"/>
    </source>
</evidence>
<proteinExistence type="predicted"/>